<evidence type="ECO:0000256" key="1">
    <source>
        <dbReference type="ARBA" id="ARBA00006987"/>
    </source>
</evidence>
<keyword evidence="3" id="KW-0675">Receptor</keyword>
<evidence type="ECO:0000313" key="3">
    <source>
        <dbReference type="EMBL" id="SEI85847.1"/>
    </source>
</evidence>
<dbReference type="EMBL" id="FNYY01000002">
    <property type="protein sequence ID" value="SEI85847.1"/>
    <property type="molecule type" value="Genomic_DNA"/>
</dbReference>
<reference evidence="3 4" key="1">
    <citation type="submission" date="2016-10" db="EMBL/GenBank/DDBJ databases">
        <authorList>
            <person name="Varghese N."/>
            <person name="Submissions S."/>
        </authorList>
    </citation>
    <scope>NUCLEOTIDE SEQUENCE [LARGE SCALE GENOMIC DNA]</scope>
    <source>
        <strain evidence="3 4">FF3</strain>
    </source>
</reference>
<dbReference type="AlphaFoldDB" id="A0A975ZM23"/>
<sequence length="313" mass="31878">MKTLVTTAAAVFLSASAAIADWAPTGPVKVLIGFAAGGGADSLARLIAEDIEAEYGWTLIPENLPGSGGAVMARAVKDAAPDGQTIGVGITDTFAYGVLAARDPGYTTGDFTYLSTIAGTQMGIVAKSERGWTTMSEVIEAARSGASISFGTMTPRLADAAYYIGKVNNVEFNIVSGYKGGRAVLNAITADDVDIGWVAGPQKAGVESGDLRNLANGEDQPLAVSPDAQELSEIGVDFAFGATFVAIAPAGLSEAAQGALSEAIATVIGSEGTKSNAFITRVFALKVKTGEAARGFVEQELADAEALLDATAE</sequence>
<dbReference type="RefSeq" id="WP_074835106.1">
    <property type="nucleotide sequence ID" value="NZ_CATMKJ010000001.1"/>
</dbReference>
<dbReference type="GeneID" id="80817077"/>
<keyword evidence="4" id="KW-1185">Reference proteome</keyword>
<feature type="chain" id="PRO_5037998450" evidence="2">
    <location>
        <begin position="21"/>
        <end position="313"/>
    </location>
</feature>
<dbReference type="Gene3D" id="3.40.190.10">
    <property type="entry name" value="Periplasmic binding protein-like II"/>
    <property type="match status" value="1"/>
</dbReference>
<dbReference type="CDD" id="cd07012">
    <property type="entry name" value="PBP2_Bug_TTT"/>
    <property type="match status" value="1"/>
</dbReference>
<feature type="signal peptide" evidence="2">
    <location>
        <begin position="1"/>
        <end position="20"/>
    </location>
</feature>
<accession>A0A975ZM23</accession>
<dbReference type="InterPro" id="IPR005064">
    <property type="entry name" value="BUG"/>
</dbReference>
<dbReference type="PANTHER" id="PTHR42928:SF5">
    <property type="entry name" value="BLR1237 PROTEIN"/>
    <property type="match status" value="1"/>
</dbReference>
<name>A0A975ZM23_9RHOB</name>
<dbReference type="Proteomes" id="UP000182932">
    <property type="component" value="Unassembled WGS sequence"/>
</dbReference>
<protein>
    <submittedName>
        <fullName evidence="3">Tripartite-type tricarboxylate transporter, receptor component TctC</fullName>
    </submittedName>
</protein>
<dbReference type="InterPro" id="IPR042100">
    <property type="entry name" value="Bug_dom1"/>
</dbReference>
<evidence type="ECO:0000313" key="4">
    <source>
        <dbReference type="Proteomes" id="UP000182932"/>
    </source>
</evidence>
<organism evidence="3 4">
    <name type="scientific">Marinovum algicola</name>
    <dbReference type="NCBI Taxonomy" id="42444"/>
    <lineage>
        <taxon>Bacteria</taxon>
        <taxon>Pseudomonadati</taxon>
        <taxon>Pseudomonadota</taxon>
        <taxon>Alphaproteobacteria</taxon>
        <taxon>Rhodobacterales</taxon>
        <taxon>Roseobacteraceae</taxon>
        <taxon>Marinovum</taxon>
    </lineage>
</organism>
<comment type="caution">
    <text evidence="3">The sequence shown here is derived from an EMBL/GenBank/DDBJ whole genome shotgun (WGS) entry which is preliminary data.</text>
</comment>
<dbReference type="PANTHER" id="PTHR42928">
    <property type="entry name" value="TRICARBOXYLATE-BINDING PROTEIN"/>
    <property type="match status" value="1"/>
</dbReference>
<keyword evidence="2" id="KW-0732">Signal</keyword>
<comment type="similarity">
    <text evidence="1">Belongs to the UPF0065 (bug) family.</text>
</comment>
<dbReference type="Gene3D" id="3.40.190.150">
    <property type="entry name" value="Bordetella uptake gene, domain 1"/>
    <property type="match status" value="1"/>
</dbReference>
<evidence type="ECO:0000256" key="2">
    <source>
        <dbReference type="SAM" id="SignalP"/>
    </source>
</evidence>
<gene>
    <name evidence="3" type="ORF">SAMN04487940_102211</name>
</gene>
<proteinExistence type="inferred from homology"/>
<dbReference type="Pfam" id="PF03401">
    <property type="entry name" value="TctC"/>
    <property type="match status" value="1"/>
</dbReference>